<dbReference type="PROSITE" id="PS00662">
    <property type="entry name" value="T2SP_E"/>
    <property type="match status" value="1"/>
</dbReference>
<dbReference type="GO" id="GO:0016887">
    <property type="term" value="F:ATP hydrolysis activity"/>
    <property type="evidence" value="ECO:0007669"/>
    <property type="project" value="TreeGrafter"/>
</dbReference>
<dbReference type="Proteomes" id="UP000442695">
    <property type="component" value="Unassembled WGS sequence"/>
</dbReference>
<evidence type="ECO:0000256" key="2">
    <source>
        <dbReference type="ARBA" id="ARBA00022741"/>
    </source>
</evidence>
<feature type="compositionally biased region" description="Low complexity" evidence="4">
    <location>
        <begin position="567"/>
        <end position="576"/>
    </location>
</feature>
<dbReference type="RefSeq" id="WP_156859071.1">
    <property type="nucleotide sequence ID" value="NZ_WOWR01000015.1"/>
</dbReference>
<dbReference type="CDD" id="cd01129">
    <property type="entry name" value="PulE-GspE-like"/>
    <property type="match status" value="1"/>
</dbReference>
<dbReference type="InterPro" id="IPR001482">
    <property type="entry name" value="T2SS/T4SS_dom"/>
</dbReference>
<evidence type="ECO:0000313" key="7">
    <source>
        <dbReference type="Proteomes" id="UP000442695"/>
    </source>
</evidence>
<proteinExistence type="inferred from homology"/>
<dbReference type="GO" id="GO:0005524">
    <property type="term" value="F:ATP binding"/>
    <property type="evidence" value="ECO:0007669"/>
    <property type="project" value="UniProtKB-KW"/>
</dbReference>
<organism evidence="6 7">
    <name type="scientific">Pseudomonas putida</name>
    <name type="common">Arthrobacter siderocapsulatus</name>
    <dbReference type="NCBI Taxonomy" id="303"/>
    <lineage>
        <taxon>Bacteria</taxon>
        <taxon>Pseudomonadati</taxon>
        <taxon>Pseudomonadota</taxon>
        <taxon>Gammaproteobacteria</taxon>
        <taxon>Pseudomonadales</taxon>
        <taxon>Pseudomonadaceae</taxon>
        <taxon>Pseudomonas</taxon>
    </lineage>
</organism>
<dbReference type="PANTHER" id="PTHR30258">
    <property type="entry name" value="TYPE II SECRETION SYSTEM PROTEIN GSPE-RELATED"/>
    <property type="match status" value="1"/>
</dbReference>
<evidence type="ECO:0000313" key="6">
    <source>
        <dbReference type="EMBL" id="KAF0254339.1"/>
    </source>
</evidence>
<comment type="caution">
    <text evidence="6">The sequence shown here is derived from an EMBL/GenBank/DDBJ whole genome shotgun (WGS) entry which is preliminary data.</text>
</comment>
<dbReference type="Gene3D" id="3.40.50.300">
    <property type="entry name" value="P-loop containing nucleotide triphosphate hydrolases"/>
    <property type="match status" value="1"/>
</dbReference>
<keyword evidence="3" id="KW-0067">ATP-binding</keyword>
<accession>A0A7V8EGF8</accession>
<evidence type="ECO:0000256" key="1">
    <source>
        <dbReference type="ARBA" id="ARBA00006611"/>
    </source>
</evidence>
<dbReference type="Pfam" id="PF00437">
    <property type="entry name" value="T2SSE"/>
    <property type="match status" value="1"/>
</dbReference>
<evidence type="ECO:0000259" key="5">
    <source>
        <dbReference type="PROSITE" id="PS00662"/>
    </source>
</evidence>
<sequence length="589" mass="64756">MSKITENIKSAQAKIYQYLVDKNRVTHQVAASQAVSESMATILSDVTRVAKDDGVVAEAAAAVTKLFHLVHAEEGLLITCAGPSDGWLAYSDHLCVNNPFDKDLVDKATAWARQNEVNYQSLGVISNTYLAQLLSVHGNAHDESDGAINDERALAQVDDIVRLAAGMDASDVHFVPTQQDKVDLQFRIDGVLKTQKKIDLTLFHAMVRGVMELRCGIQYQANKQQDGKFEMTITGNKSINLRVSTLPVVRRSETSVKLVLRLLGNNTALADLKRQGLTEKNYKSLVRYGNFPNGMIIMTGPTGSGKTTTLYAELLDMQSTNPNRNFHTVEDPCEMQQLGMSHTEVNVNLSFAEALRALLRQDPDVILVGEMRDDETAGLAYKAAMTGHLVLTTLHTNNSHESIGRLLNMGIGMDLIVSNTTAILAQRLVRCLCKHCKVEYRLLENHEQNRMYGTHKAFQAKKGETKLYKPNPLGCDNCGKTGLKGRHGVIEILELTPEIQLELLRGANPSILRLEHIAKGSFEDLWDDGLRLVAEGVVSFDQLEAVLKPYQMDRVGMNPNHGSGQAVVVPISSSQPTPSPQEAPGLKAL</sequence>
<dbReference type="AlphaFoldDB" id="A0A7V8EGF8"/>
<dbReference type="SUPFAM" id="SSF52540">
    <property type="entry name" value="P-loop containing nucleoside triphosphate hydrolases"/>
    <property type="match status" value="1"/>
</dbReference>
<keyword evidence="2" id="KW-0547">Nucleotide-binding</keyword>
<evidence type="ECO:0000256" key="3">
    <source>
        <dbReference type="ARBA" id="ARBA00022840"/>
    </source>
</evidence>
<name>A0A7V8EGF8_PSEPU</name>
<comment type="similarity">
    <text evidence="1">Belongs to the GSP E family.</text>
</comment>
<dbReference type="PANTHER" id="PTHR30258:SF1">
    <property type="entry name" value="PROTEIN TRANSPORT PROTEIN HOFB HOMOLOG"/>
    <property type="match status" value="1"/>
</dbReference>
<feature type="domain" description="Bacterial type II secretion system protein E" evidence="5">
    <location>
        <begin position="359"/>
        <end position="373"/>
    </location>
</feature>
<evidence type="ECO:0000256" key="4">
    <source>
        <dbReference type="SAM" id="MobiDB-lite"/>
    </source>
</evidence>
<gene>
    <name evidence="6" type="ORF">GN299_13885</name>
</gene>
<dbReference type="GO" id="GO:0005886">
    <property type="term" value="C:plasma membrane"/>
    <property type="evidence" value="ECO:0007669"/>
    <property type="project" value="TreeGrafter"/>
</dbReference>
<dbReference type="EMBL" id="WOWR01000015">
    <property type="protein sequence ID" value="KAF0254339.1"/>
    <property type="molecule type" value="Genomic_DNA"/>
</dbReference>
<protein>
    <submittedName>
        <fullName evidence="6">Type II/IV secretion system protein</fullName>
    </submittedName>
</protein>
<feature type="region of interest" description="Disordered" evidence="4">
    <location>
        <begin position="557"/>
        <end position="589"/>
    </location>
</feature>
<dbReference type="Gene3D" id="3.30.450.90">
    <property type="match status" value="1"/>
</dbReference>
<reference evidence="6 7" key="1">
    <citation type="submission" date="2019-12" db="EMBL/GenBank/DDBJ databases">
        <authorList>
            <person name="Woiski C."/>
        </authorList>
    </citation>
    <scope>NUCLEOTIDE SEQUENCE [LARGE SCALE GENOMIC DNA]</scope>
    <source>
        <strain evidence="6 7">BOE100</strain>
    </source>
</reference>
<dbReference type="InterPro" id="IPR027417">
    <property type="entry name" value="P-loop_NTPase"/>
</dbReference>